<gene>
    <name evidence="3" type="ORF">EZV62_011324</name>
</gene>
<dbReference type="GO" id="GO:0005739">
    <property type="term" value="C:mitochondrion"/>
    <property type="evidence" value="ECO:0007669"/>
    <property type="project" value="TreeGrafter"/>
</dbReference>
<dbReference type="PRINTS" id="PR00080">
    <property type="entry name" value="SDRFAMILY"/>
</dbReference>
<dbReference type="InterPro" id="IPR013154">
    <property type="entry name" value="ADH-like_N"/>
</dbReference>
<dbReference type="InterPro" id="IPR011032">
    <property type="entry name" value="GroES-like_sf"/>
</dbReference>
<keyword evidence="4" id="KW-1185">Reference proteome</keyword>
<dbReference type="Proteomes" id="UP000323000">
    <property type="component" value="Chromosome 4"/>
</dbReference>
<dbReference type="InterPro" id="IPR020843">
    <property type="entry name" value="ER"/>
</dbReference>
<dbReference type="Pfam" id="PF08240">
    <property type="entry name" value="ADH_N"/>
    <property type="match status" value="1"/>
</dbReference>
<feature type="domain" description="Enoyl reductase (ER)" evidence="2">
    <location>
        <begin position="288"/>
        <end position="643"/>
    </location>
</feature>
<dbReference type="Gene3D" id="3.40.50.720">
    <property type="entry name" value="NAD(P)-binding Rossmann-like Domain"/>
    <property type="match status" value="3"/>
</dbReference>
<evidence type="ECO:0000313" key="4">
    <source>
        <dbReference type="Proteomes" id="UP000323000"/>
    </source>
</evidence>
<dbReference type="Pfam" id="PF00106">
    <property type="entry name" value="adh_short"/>
    <property type="match status" value="1"/>
</dbReference>
<reference evidence="4" key="1">
    <citation type="journal article" date="2019" name="Gigascience">
        <title>De novo genome assembly of the endangered Acer yangbiense, a plant species with extremely small populations endemic to Yunnan Province, China.</title>
        <authorList>
            <person name="Yang J."/>
            <person name="Wariss H.M."/>
            <person name="Tao L."/>
            <person name="Zhang R."/>
            <person name="Yun Q."/>
            <person name="Hollingsworth P."/>
            <person name="Dao Z."/>
            <person name="Luo G."/>
            <person name="Guo H."/>
            <person name="Ma Y."/>
            <person name="Sun W."/>
        </authorList>
    </citation>
    <scope>NUCLEOTIDE SEQUENCE [LARGE SCALE GENOMIC DNA]</scope>
    <source>
        <strain evidence="4">cv. Malutang</strain>
    </source>
</reference>
<evidence type="ECO:0000313" key="3">
    <source>
        <dbReference type="EMBL" id="TXG64330.1"/>
    </source>
</evidence>
<dbReference type="Pfam" id="PF00107">
    <property type="entry name" value="ADH_zinc_N"/>
    <property type="match status" value="1"/>
</dbReference>
<dbReference type="AlphaFoldDB" id="A0A5C7I4Y1"/>
<dbReference type="SUPFAM" id="SSF51735">
    <property type="entry name" value="NAD(P)-binding Rossmann-fold domains"/>
    <property type="match status" value="2"/>
</dbReference>
<dbReference type="InterPro" id="IPR036291">
    <property type="entry name" value="NAD(P)-bd_dom_sf"/>
</dbReference>
<dbReference type="PROSITE" id="PS00061">
    <property type="entry name" value="ADH_SHORT"/>
    <property type="match status" value="1"/>
</dbReference>
<dbReference type="InterPro" id="IPR002347">
    <property type="entry name" value="SDR_fam"/>
</dbReference>
<dbReference type="InterPro" id="IPR013149">
    <property type="entry name" value="ADH-like_C"/>
</dbReference>
<dbReference type="GO" id="GO:0016491">
    <property type="term" value="F:oxidoreductase activity"/>
    <property type="evidence" value="ECO:0007669"/>
    <property type="project" value="UniProtKB-KW"/>
</dbReference>
<dbReference type="Gene3D" id="3.90.180.10">
    <property type="entry name" value="Medium-chain alcohol dehydrogenases, catalytic domain"/>
    <property type="match status" value="2"/>
</dbReference>
<organism evidence="3 4">
    <name type="scientific">Acer yangbiense</name>
    <dbReference type="NCBI Taxonomy" id="1000413"/>
    <lineage>
        <taxon>Eukaryota</taxon>
        <taxon>Viridiplantae</taxon>
        <taxon>Streptophyta</taxon>
        <taxon>Embryophyta</taxon>
        <taxon>Tracheophyta</taxon>
        <taxon>Spermatophyta</taxon>
        <taxon>Magnoliopsida</taxon>
        <taxon>eudicotyledons</taxon>
        <taxon>Gunneridae</taxon>
        <taxon>Pentapetalae</taxon>
        <taxon>rosids</taxon>
        <taxon>malvids</taxon>
        <taxon>Sapindales</taxon>
        <taxon>Sapindaceae</taxon>
        <taxon>Hippocastanoideae</taxon>
        <taxon>Acereae</taxon>
        <taxon>Acer</taxon>
    </lineage>
</organism>
<dbReference type="InterPro" id="IPR020904">
    <property type="entry name" value="Sc_DH/Rdtase_CS"/>
</dbReference>
<proteinExistence type="predicted"/>
<protein>
    <recommendedName>
        <fullName evidence="2">Enoyl reductase (ER) domain-containing protein</fullName>
    </recommendedName>
</protein>
<accession>A0A5C7I4Y1</accession>
<keyword evidence="1" id="KW-0560">Oxidoreductase</keyword>
<dbReference type="FunFam" id="3.40.50.720:FF:000121">
    <property type="entry name" value="Prostaglandin reductase 2"/>
    <property type="match status" value="1"/>
</dbReference>
<dbReference type="PANTHER" id="PTHR43677">
    <property type="entry name" value="SHORT-CHAIN DEHYDROGENASE/REDUCTASE"/>
    <property type="match status" value="1"/>
</dbReference>
<dbReference type="SMART" id="SM00829">
    <property type="entry name" value="PKS_ER"/>
    <property type="match status" value="1"/>
</dbReference>
<dbReference type="EMBL" id="VAHF01000004">
    <property type="protein sequence ID" value="TXG64330.1"/>
    <property type="molecule type" value="Genomic_DNA"/>
</dbReference>
<dbReference type="CDD" id="cd08250">
    <property type="entry name" value="Mgc45594_like"/>
    <property type="match status" value="1"/>
</dbReference>
<dbReference type="PANTHER" id="PTHR43677:SF3">
    <property type="entry name" value="PROSTAGLANDIN REDUCTASE 3"/>
    <property type="match status" value="1"/>
</dbReference>
<evidence type="ECO:0000259" key="2">
    <source>
        <dbReference type="SMART" id="SM00829"/>
    </source>
</evidence>
<dbReference type="InterPro" id="IPR051397">
    <property type="entry name" value="Zn-ADH-like_protein"/>
</dbReference>
<name>A0A5C7I4Y1_9ROSI</name>
<evidence type="ECO:0000256" key="1">
    <source>
        <dbReference type="ARBA" id="ARBA00023002"/>
    </source>
</evidence>
<dbReference type="OrthoDB" id="48317at2759"/>
<dbReference type="SUPFAM" id="SSF50129">
    <property type="entry name" value="GroES-like"/>
    <property type="match status" value="1"/>
</dbReference>
<dbReference type="PRINTS" id="PR00081">
    <property type="entry name" value="GDHRDH"/>
</dbReference>
<sequence length="656" mass="71554">MICGRVGRALSLALGQKGVFVTVVDFSEEKGKEAASLVEKENAKFHSNLGFPSAMFIRCDVTKTRDITAAFDKHVATYGGLDICINCAGIGNPIPFHKDQTDGARSWRLTLDVDLTAVIDCTRTAIKIMKARKKPGVIINLGSASGLYPMYVDPIYSCSKGGVVLFTRSLAPYKRQGIRINVLCPEFVQTEMGLKVQPGFVDLMGGFVPMEMVVKGAFELISDESKAGSCLWITNRRGMEYWPSPAEEAKYLVKSSSSRRRSSLGAPLNVNLQLPQSFEKIVVHTLTHNFRNATRTVRAPLRLPIKPNHILLKIIYAGVNASDVNFSSGRYFSGNTKDVSSRLPFDAGFEAVGLIAAVGDGVNDLKVGTPAAIMTFGGYAEFAMIPSKHIIPVARPDPEVIALLTSGLTASIALEKAGQMTSGETVFVTAAAGGTGQFAVQLAKLAGNTVVATCGGQQKAQLLKQLGVDRTIDYKSEDIKTVLKKEFPKGFDIIYESVGGDMFNLCLNALAVYGRLIVIGMISQVIYEYQGEQGWQPSNYTGLCEKILAKSQTVRWSNVSGYLSWVYWDTYAELFQVVDVFQAGFFLVQYGHLWQQHLDKLYHLFSTGKLKVSIDPKRFNGLNSVADAVEHLHSGKSVGKVVVCIDPAFSQQMAKL</sequence>
<comment type="caution">
    <text evidence="3">The sequence shown here is derived from an EMBL/GenBank/DDBJ whole genome shotgun (WGS) entry which is preliminary data.</text>
</comment>